<evidence type="ECO:0000313" key="1">
    <source>
        <dbReference type="EMBL" id="MEC3861814.1"/>
    </source>
</evidence>
<dbReference type="Proteomes" id="UP001348149">
    <property type="component" value="Unassembled WGS sequence"/>
</dbReference>
<dbReference type="InterPro" id="IPR038444">
    <property type="entry name" value="DUF465_sf"/>
</dbReference>
<evidence type="ECO:0000313" key="2">
    <source>
        <dbReference type="Proteomes" id="UP001348149"/>
    </source>
</evidence>
<dbReference type="Pfam" id="PF04325">
    <property type="entry name" value="DUF465"/>
    <property type="match status" value="1"/>
</dbReference>
<sequence>MTTMPARLLTALPAKVARLRRRHHQLAVQIDEELQRPMPCSVALQRLKRQRLRLKDQITYYSKLVGSQDRTRMPVAAHS</sequence>
<keyword evidence="2" id="KW-1185">Reference proteome</keyword>
<gene>
    <name evidence="1" type="ORF">VK792_11005</name>
</gene>
<dbReference type="RefSeq" id="WP_326297538.1">
    <property type="nucleotide sequence ID" value="NZ_JAYLLH010000013.1"/>
</dbReference>
<dbReference type="Gene3D" id="6.10.280.50">
    <property type="match status" value="1"/>
</dbReference>
<dbReference type="InterPro" id="IPR007420">
    <property type="entry name" value="DUF465"/>
</dbReference>
<organism evidence="1 2">
    <name type="scientific">Mesobacterium hydrothermale</name>
    <dbReference type="NCBI Taxonomy" id="3111907"/>
    <lineage>
        <taxon>Bacteria</taxon>
        <taxon>Pseudomonadati</taxon>
        <taxon>Pseudomonadota</taxon>
        <taxon>Alphaproteobacteria</taxon>
        <taxon>Rhodobacterales</taxon>
        <taxon>Roseobacteraceae</taxon>
        <taxon>Mesobacterium</taxon>
    </lineage>
</organism>
<proteinExistence type="predicted"/>
<protein>
    <submittedName>
        <fullName evidence="1">YdcH family protein</fullName>
    </submittedName>
</protein>
<comment type="caution">
    <text evidence="1">The sequence shown here is derived from an EMBL/GenBank/DDBJ whole genome shotgun (WGS) entry which is preliminary data.</text>
</comment>
<name>A0ABU6HH79_9RHOB</name>
<dbReference type="EMBL" id="JAYLLH010000013">
    <property type="protein sequence ID" value="MEC3861814.1"/>
    <property type="molecule type" value="Genomic_DNA"/>
</dbReference>
<reference evidence="1 2" key="1">
    <citation type="submission" date="2024-01" db="EMBL/GenBank/DDBJ databases">
        <title>Mesobacterium rodlantinim sp. nov., isolated from shallow sea hydrothermal systems off Kueishantao Island.</title>
        <authorList>
            <person name="Su Z."/>
            <person name="Tang K."/>
        </authorList>
    </citation>
    <scope>NUCLEOTIDE SEQUENCE [LARGE SCALE GENOMIC DNA]</scope>
    <source>
        <strain evidence="1 2">TK19101</strain>
    </source>
</reference>
<accession>A0ABU6HH79</accession>